<accession>A0A6A5PBS9</accession>
<evidence type="ECO:0000313" key="3">
    <source>
        <dbReference type="Proteomes" id="UP000447434"/>
    </source>
</evidence>
<dbReference type="Pfam" id="PF00903">
    <property type="entry name" value="Glyoxalase"/>
    <property type="match status" value="1"/>
</dbReference>
<gene>
    <name evidence="2" type="ORF">Lalb_Chr15g0083601</name>
</gene>
<feature type="region of interest" description="Disordered" evidence="1">
    <location>
        <begin position="1"/>
        <end position="41"/>
    </location>
</feature>
<keyword evidence="2" id="KW-0223">Dioxygenase</keyword>
<dbReference type="PROSITE" id="PS51819">
    <property type="entry name" value="VOC"/>
    <property type="match status" value="1"/>
</dbReference>
<keyword evidence="2" id="KW-0560">Oxidoreductase</keyword>
<sequence>MQKQEIKGDERNTLHVKAKKEEVRNNENEERDEGKEENPTPLKALNHVSRLCRNVKDSIEFYTKVLGFVLMERPKVLNFEGAWLFNYGIGIHLVQSKEEEKLPSYTKELEPNDNHICFQCEEMEEMERKLKKMKVKYMKQRLETEDGTVMDQIFFNDPDGFMVEICNCEDFKLVPLDSLGKLKLPIDRHIPPVKTNHHNASN</sequence>
<dbReference type="Gene3D" id="3.10.180.10">
    <property type="entry name" value="2,3-Dihydroxybiphenyl 1,2-Dioxygenase, domain 1"/>
    <property type="match status" value="1"/>
</dbReference>
<dbReference type="PANTHER" id="PTHR46142:SF8">
    <property type="entry name" value="EXPRESSED PROTEIN"/>
    <property type="match status" value="1"/>
</dbReference>
<comment type="caution">
    <text evidence="2">The sequence shown here is derived from an EMBL/GenBank/DDBJ whole genome shotgun (WGS) entry which is preliminary data.</text>
</comment>
<dbReference type="PANTHER" id="PTHR46142">
    <property type="match status" value="1"/>
</dbReference>
<organism evidence="2 3">
    <name type="scientific">Lupinus albus</name>
    <name type="common">White lupine</name>
    <name type="synonym">Lupinus termis</name>
    <dbReference type="NCBI Taxonomy" id="3870"/>
    <lineage>
        <taxon>Eukaryota</taxon>
        <taxon>Viridiplantae</taxon>
        <taxon>Streptophyta</taxon>
        <taxon>Embryophyta</taxon>
        <taxon>Tracheophyta</taxon>
        <taxon>Spermatophyta</taxon>
        <taxon>Magnoliopsida</taxon>
        <taxon>eudicotyledons</taxon>
        <taxon>Gunneridae</taxon>
        <taxon>Pentapetalae</taxon>
        <taxon>rosids</taxon>
        <taxon>fabids</taxon>
        <taxon>Fabales</taxon>
        <taxon>Fabaceae</taxon>
        <taxon>Papilionoideae</taxon>
        <taxon>50 kb inversion clade</taxon>
        <taxon>genistoids sensu lato</taxon>
        <taxon>core genistoids</taxon>
        <taxon>Genisteae</taxon>
        <taxon>Lupinus</taxon>
    </lineage>
</organism>
<proteinExistence type="predicted"/>
<dbReference type="EMBL" id="WOCE01000015">
    <property type="protein sequence ID" value="KAE9598684.1"/>
    <property type="molecule type" value="Genomic_DNA"/>
</dbReference>
<dbReference type="OrthoDB" id="16820at2759"/>
<dbReference type="InterPro" id="IPR029068">
    <property type="entry name" value="Glyas_Bleomycin-R_OHBP_Dase"/>
</dbReference>
<dbReference type="AlphaFoldDB" id="A0A6A5PBS9"/>
<dbReference type="GO" id="GO:0051213">
    <property type="term" value="F:dioxygenase activity"/>
    <property type="evidence" value="ECO:0007669"/>
    <property type="project" value="UniProtKB-KW"/>
</dbReference>
<dbReference type="InterPro" id="IPR004360">
    <property type="entry name" value="Glyas_Fos-R_dOase_dom"/>
</dbReference>
<feature type="compositionally biased region" description="Basic and acidic residues" evidence="1">
    <location>
        <begin position="1"/>
        <end position="38"/>
    </location>
</feature>
<reference evidence="3" key="1">
    <citation type="journal article" date="2020" name="Nat. Commun.">
        <title>Genome sequence of the cluster root forming white lupin.</title>
        <authorList>
            <person name="Hufnagel B."/>
            <person name="Marques A."/>
            <person name="Soriano A."/>
            <person name="Marques L."/>
            <person name="Divol F."/>
            <person name="Doumas P."/>
            <person name="Sallet E."/>
            <person name="Mancinotti D."/>
            <person name="Carrere S."/>
            <person name="Marande W."/>
            <person name="Arribat S."/>
            <person name="Keller J."/>
            <person name="Huneau C."/>
            <person name="Blein T."/>
            <person name="Aime D."/>
            <person name="Laguerre M."/>
            <person name="Taylor J."/>
            <person name="Schubert V."/>
            <person name="Nelson M."/>
            <person name="Geu-Flores F."/>
            <person name="Crespi M."/>
            <person name="Gallardo-Guerrero K."/>
            <person name="Delaux P.-M."/>
            <person name="Salse J."/>
            <person name="Berges H."/>
            <person name="Guyot R."/>
            <person name="Gouzy J."/>
            <person name="Peret B."/>
        </authorList>
    </citation>
    <scope>NUCLEOTIDE SEQUENCE [LARGE SCALE GENOMIC DNA]</scope>
    <source>
        <strain evidence="3">cv. Amiga</strain>
    </source>
</reference>
<evidence type="ECO:0000256" key="1">
    <source>
        <dbReference type="SAM" id="MobiDB-lite"/>
    </source>
</evidence>
<evidence type="ECO:0000313" key="2">
    <source>
        <dbReference type="EMBL" id="KAE9598684.1"/>
    </source>
</evidence>
<protein>
    <submittedName>
        <fullName evidence="2">Putative glyoxalase/Bleomycin resistance protein/Dihydroxybiphenyl dioxygenase</fullName>
    </submittedName>
</protein>
<dbReference type="CDD" id="cd07245">
    <property type="entry name" value="VOC_like"/>
    <property type="match status" value="1"/>
</dbReference>
<dbReference type="SUPFAM" id="SSF54593">
    <property type="entry name" value="Glyoxalase/Bleomycin resistance protein/Dihydroxybiphenyl dioxygenase"/>
    <property type="match status" value="1"/>
</dbReference>
<name>A0A6A5PBS9_LUPAL</name>
<keyword evidence="3" id="KW-1185">Reference proteome</keyword>
<dbReference type="InterPro" id="IPR037523">
    <property type="entry name" value="VOC_core"/>
</dbReference>
<dbReference type="Proteomes" id="UP000447434">
    <property type="component" value="Chromosome 15"/>
</dbReference>